<evidence type="ECO:0000313" key="1">
    <source>
        <dbReference type="EMBL" id="MPN36560.1"/>
    </source>
</evidence>
<proteinExistence type="predicted"/>
<accession>A0A645HCW1</accession>
<reference evidence="1" key="1">
    <citation type="submission" date="2019-08" db="EMBL/GenBank/DDBJ databases">
        <authorList>
            <person name="Kucharzyk K."/>
            <person name="Murdoch R.W."/>
            <person name="Higgins S."/>
            <person name="Loffler F."/>
        </authorList>
    </citation>
    <scope>NUCLEOTIDE SEQUENCE</scope>
</reference>
<protein>
    <submittedName>
        <fullName evidence="1">Uncharacterized protein</fullName>
    </submittedName>
</protein>
<name>A0A645HCW1_9ZZZZ</name>
<gene>
    <name evidence="1" type="ORF">SDC9_184069</name>
</gene>
<dbReference type="AlphaFoldDB" id="A0A645HCW1"/>
<dbReference type="EMBL" id="VSSQ01090754">
    <property type="protein sequence ID" value="MPN36560.1"/>
    <property type="molecule type" value="Genomic_DNA"/>
</dbReference>
<comment type="caution">
    <text evidence="1">The sequence shown here is derived from an EMBL/GenBank/DDBJ whole genome shotgun (WGS) entry which is preliminary data.</text>
</comment>
<sequence length="106" mass="11712">MCLPESAAFLIPDPALKGDEFGAAILVKHPEFAVNTALSLEHGKPETERLSVVGRKKIPEPFADHLIARIAKQITPLLIHFNKTAIDVQGLIAQRRLVKQQPEPLF</sequence>
<organism evidence="1">
    <name type="scientific">bioreactor metagenome</name>
    <dbReference type="NCBI Taxonomy" id="1076179"/>
    <lineage>
        <taxon>unclassified sequences</taxon>
        <taxon>metagenomes</taxon>
        <taxon>ecological metagenomes</taxon>
    </lineage>
</organism>